<evidence type="ECO:0000313" key="2">
    <source>
        <dbReference type="EMBL" id="MCG2621414.1"/>
    </source>
</evidence>
<feature type="transmembrane region" description="Helical" evidence="1">
    <location>
        <begin position="54"/>
        <end position="72"/>
    </location>
</feature>
<organism evidence="2 3">
    <name type="scientific">Arthrobacter hankyongi</name>
    <dbReference type="NCBI Taxonomy" id="2904801"/>
    <lineage>
        <taxon>Bacteria</taxon>
        <taxon>Bacillati</taxon>
        <taxon>Actinomycetota</taxon>
        <taxon>Actinomycetes</taxon>
        <taxon>Micrococcales</taxon>
        <taxon>Micrococcaceae</taxon>
        <taxon>Arthrobacter</taxon>
    </lineage>
</organism>
<evidence type="ECO:0000313" key="3">
    <source>
        <dbReference type="Proteomes" id="UP001165368"/>
    </source>
</evidence>
<evidence type="ECO:0000256" key="1">
    <source>
        <dbReference type="SAM" id="Phobius"/>
    </source>
</evidence>
<dbReference type="Pfam" id="PF20619">
    <property type="entry name" value="DUF6804"/>
    <property type="match status" value="1"/>
</dbReference>
<comment type="caution">
    <text evidence="2">The sequence shown here is derived from an EMBL/GenBank/DDBJ whole genome shotgun (WGS) entry which is preliminary data.</text>
</comment>
<keyword evidence="1" id="KW-0812">Transmembrane</keyword>
<name>A0ABS9L434_9MICC</name>
<sequence>MTPRPALPAAGIAVLLLVVAIAPMPLGYYTFLRWGVMIAAIAMCVIASRAGQAAWLYALIPVAILFNPIAPVYLTRPIWFVLDIMAAGVLAIAGSQIRRQETGQEL</sequence>
<keyword evidence="1" id="KW-1133">Transmembrane helix</keyword>
<gene>
    <name evidence="2" type="ORF">LVY72_05725</name>
</gene>
<dbReference type="EMBL" id="JAKLTQ010000002">
    <property type="protein sequence ID" value="MCG2621414.1"/>
    <property type="molecule type" value="Genomic_DNA"/>
</dbReference>
<dbReference type="RefSeq" id="WP_237818592.1">
    <property type="nucleotide sequence ID" value="NZ_JAKLTQ010000002.1"/>
</dbReference>
<reference evidence="2" key="1">
    <citation type="submission" date="2022-01" db="EMBL/GenBank/DDBJ databases">
        <authorList>
            <person name="Jo J.-H."/>
            <person name="Im W.-T."/>
        </authorList>
    </citation>
    <scope>NUCLEOTIDE SEQUENCE</scope>
    <source>
        <strain evidence="2">I2-34</strain>
    </source>
</reference>
<keyword evidence="1" id="KW-0472">Membrane</keyword>
<dbReference type="Proteomes" id="UP001165368">
    <property type="component" value="Unassembled WGS sequence"/>
</dbReference>
<keyword evidence="3" id="KW-1185">Reference proteome</keyword>
<protein>
    <recommendedName>
        <fullName evidence="4">Histidine kinase</fullName>
    </recommendedName>
</protein>
<proteinExistence type="predicted"/>
<dbReference type="InterPro" id="IPR046548">
    <property type="entry name" value="DUF6804"/>
</dbReference>
<evidence type="ECO:0008006" key="4">
    <source>
        <dbReference type="Google" id="ProtNLM"/>
    </source>
</evidence>
<accession>A0ABS9L434</accession>